<sequence length="352" mass="38554">MGPTAGDTMKNNSTAHSPSLDANDLKCFSREILKLSALSGCTSAVNWLHEAILIFRNVVSFDSAWWGQVYIPAESSMPRNLMHGSIGLSASFAEEWAEISGVDCFANSSISCLGKAVRDSGSDALKAESEEVAAFCKRHDIFHSMAVTEEFPSSRTLFFVSINRRKSSPEFGDAESILMEEFFNHLTYCWRSYLSMIRSDGLPSLWDNYALASTQGKLLYIGRDIGEVISEKYADWKGSSLPGNVSRLVSHVPCTVYADGRQGMMVQPCGDLIALMLCSRQQFSPLSPRELSAANIYSLGHSYKEVARILGVTPATARTYLRSAYVQLGVSNKVELITALRQAGGKSEAHSP</sequence>
<dbReference type="SUPFAM" id="SSF46894">
    <property type="entry name" value="C-terminal effector domain of the bipartite response regulators"/>
    <property type="match status" value="1"/>
</dbReference>
<comment type="caution">
    <text evidence="2">The sequence shown here is derived from an EMBL/GenBank/DDBJ whole genome shotgun (WGS) entry which is preliminary data.</text>
</comment>
<dbReference type="InterPro" id="IPR016032">
    <property type="entry name" value="Sig_transdc_resp-reg_C-effctor"/>
</dbReference>
<dbReference type="GO" id="GO:0003677">
    <property type="term" value="F:DNA binding"/>
    <property type="evidence" value="ECO:0007669"/>
    <property type="project" value="InterPro"/>
</dbReference>
<dbReference type="InterPro" id="IPR000792">
    <property type="entry name" value="Tscrpt_reg_LuxR_C"/>
</dbReference>
<evidence type="ECO:0000259" key="1">
    <source>
        <dbReference type="PROSITE" id="PS50043"/>
    </source>
</evidence>
<dbReference type="OrthoDB" id="6120865at2"/>
<dbReference type="GO" id="GO:0006355">
    <property type="term" value="P:regulation of DNA-templated transcription"/>
    <property type="evidence" value="ECO:0007669"/>
    <property type="project" value="InterPro"/>
</dbReference>
<keyword evidence="3" id="KW-1185">Reference proteome</keyword>
<dbReference type="Pfam" id="PF00196">
    <property type="entry name" value="GerE"/>
    <property type="match status" value="1"/>
</dbReference>
<dbReference type="CDD" id="cd06170">
    <property type="entry name" value="LuxR_C_like"/>
    <property type="match status" value="1"/>
</dbReference>
<protein>
    <submittedName>
        <fullName evidence="2">Helix-turn-helix transcriptional regulator</fullName>
    </submittedName>
</protein>
<dbReference type="Proteomes" id="UP000217771">
    <property type="component" value="Unassembled WGS sequence"/>
</dbReference>
<accession>A0A2A2EN41</accession>
<dbReference type="PROSITE" id="PS50043">
    <property type="entry name" value="HTH_LUXR_2"/>
    <property type="match status" value="1"/>
</dbReference>
<reference evidence="2 3" key="1">
    <citation type="submission" date="2017-08" db="EMBL/GenBank/DDBJ databases">
        <title>Halomonas alkalisoli sp. nov., isolated from saline alkaline soil.</title>
        <authorList>
            <person name="Wang D."/>
            <person name="Zhang G."/>
        </authorList>
    </citation>
    <scope>NUCLEOTIDE SEQUENCE [LARGE SCALE GENOMIC DNA]</scope>
    <source>
        <strain evidence="2 3">WRN001</strain>
    </source>
</reference>
<dbReference type="SMART" id="SM00421">
    <property type="entry name" value="HTH_LUXR"/>
    <property type="match status" value="1"/>
</dbReference>
<dbReference type="EMBL" id="NSKB01000008">
    <property type="protein sequence ID" value="PAU74831.1"/>
    <property type="molecule type" value="Genomic_DNA"/>
</dbReference>
<dbReference type="AlphaFoldDB" id="A0A2A2EN41"/>
<evidence type="ECO:0000313" key="2">
    <source>
        <dbReference type="EMBL" id="PAU74831.1"/>
    </source>
</evidence>
<gene>
    <name evidence="2" type="ORF">CK498_19915</name>
</gene>
<organism evidence="2 3">
    <name type="scientific">Halomonas salipaludis</name>
    <dbReference type="NCBI Taxonomy" id="2032625"/>
    <lineage>
        <taxon>Bacteria</taxon>
        <taxon>Pseudomonadati</taxon>
        <taxon>Pseudomonadota</taxon>
        <taxon>Gammaproteobacteria</taxon>
        <taxon>Oceanospirillales</taxon>
        <taxon>Halomonadaceae</taxon>
        <taxon>Halomonas</taxon>
    </lineage>
</organism>
<dbReference type="InterPro" id="IPR036388">
    <property type="entry name" value="WH-like_DNA-bd_sf"/>
</dbReference>
<dbReference type="Gene3D" id="1.10.10.10">
    <property type="entry name" value="Winged helix-like DNA-binding domain superfamily/Winged helix DNA-binding domain"/>
    <property type="match status" value="1"/>
</dbReference>
<proteinExistence type="predicted"/>
<feature type="domain" description="HTH luxR-type" evidence="1">
    <location>
        <begin position="279"/>
        <end position="344"/>
    </location>
</feature>
<evidence type="ECO:0000313" key="3">
    <source>
        <dbReference type="Proteomes" id="UP000217771"/>
    </source>
</evidence>
<name>A0A2A2EN41_9GAMM</name>